<dbReference type="RefSeq" id="WP_249846960.1">
    <property type="nucleotide sequence ID" value="NZ_JAMGBD010000001.1"/>
</dbReference>
<dbReference type="PROSITE" id="PS00934">
    <property type="entry name" value="GLYOXALASE_I_1"/>
    <property type="match status" value="1"/>
</dbReference>
<keyword evidence="4" id="KW-1185">Reference proteome</keyword>
<accession>A0ABT0RK61</accession>
<proteinExistence type="predicted"/>
<dbReference type="PANTHER" id="PTHR36113:SF1">
    <property type="entry name" value="GLYOXALASE_BLEOMYCIN RESISTANCE PROTEIN_DIOXYGENASE"/>
    <property type="match status" value="1"/>
</dbReference>
<keyword evidence="1" id="KW-0479">Metal-binding</keyword>
<dbReference type="InterPro" id="IPR029068">
    <property type="entry name" value="Glyas_Bleomycin-R_OHBP_Dase"/>
</dbReference>
<dbReference type="InterPro" id="IPR051332">
    <property type="entry name" value="Fosfomycin_Res_Enzymes"/>
</dbReference>
<gene>
    <name evidence="3" type="ORF">LZ536_03800</name>
</gene>
<dbReference type="InterPro" id="IPR018146">
    <property type="entry name" value="Glyoxalase_1_CS"/>
</dbReference>
<dbReference type="Pfam" id="PF00903">
    <property type="entry name" value="Glyoxalase"/>
    <property type="match status" value="1"/>
</dbReference>
<dbReference type="EMBL" id="JAMGBD010000001">
    <property type="protein sequence ID" value="MCL6683028.1"/>
    <property type="molecule type" value="Genomic_DNA"/>
</dbReference>
<dbReference type="InterPro" id="IPR037523">
    <property type="entry name" value="VOC_core"/>
</dbReference>
<dbReference type="SUPFAM" id="SSF54593">
    <property type="entry name" value="Glyoxalase/Bleomycin resistance protein/Dihydroxybiphenyl dioxygenase"/>
    <property type="match status" value="1"/>
</dbReference>
<reference evidence="3" key="1">
    <citation type="submission" date="2022-05" db="EMBL/GenBank/DDBJ databases">
        <authorList>
            <person name="Jo J.-H."/>
            <person name="Im W.-T."/>
        </authorList>
    </citation>
    <scope>NUCLEOTIDE SEQUENCE</scope>
    <source>
        <strain evidence="3">SE158</strain>
    </source>
</reference>
<dbReference type="CDD" id="cd06587">
    <property type="entry name" value="VOC"/>
    <property type="match status" value="1"/>
</dbReference>
<dbReference type="PROSITE" id="PS51819">
    <property type="entry name" value="VOC"/>
    <property type="match status" value="1"/>
</dbReference>
<evidence type="ECO:0000313" key="4">
    <source>
        <dbReference type="Proteomes" id="UP001165363"/>
    </source>
</evidence>
<feature type="domain" description="VOC" evidence="2">
    <location>
        <begin position="2"/>
        <end position="115"/>
    </location>
</feature>
<protein>
    <submittedName>
        <fullName evidence="3">VOC family protein</fullName>
    </submittedName>
</protein>
<evidence type="ECO:0000313" key="3">
    <source>
        <dbReference type="EMBL" id="MCL6683028.1"/>
    </source>
</evidence>
<sequence>MKLNHITLAVSNLARSRDFYTRLGLRLIVLDEPRYARFHVPASDSTLSIEVMSSPSSPAVDGCHLYFECDDVDQMHSNLSAAGIEFIQAPTDMDYLWREARMRDPDGHDVRLYSAGRNRLYPPWRIWWAS</sequence>
<organism evidence="3 4">
    <name type="scientific">Sphingomonas alba</name>
    <dbReference type="NCBI Taxonomy" id="2908208"/>
    <lineage>
        <taxon>Bacteria</taxon>
        <taxon>Pseudomonadati</taxon>
        <taxon>Pseudomonadota</taxon>
        <taxon>Alphaproteobacteria</taxon>
        <taxon>Sphingomonadales</taxon>
        <taxon>Sphingomonadaceae</taxon>
        <taxon>Sphingomonas</taxon>
    </lineage>
</organism>
<evidence type="ECO:0000256" key="1">
    <source>
        <dbReference type="ARBA" id="ARBA00022723"/>
    </source>
</evidence>
<dbReference type="InterPro" id="IPR004360">
    <property type="entry name" value="Glyas_Fos-R_dOase_dom"/>
</dbReference>
<name>A0ABT0RK61_9SPHN</name>
<dbReference type="Gene3D" id="3.10.180.10">
    <property type="entry name" value="2,3-Dihydroxybiphenyl 1,2-Dioxygenase, domain 1"/>
    <property type="match status" value="1"/>
</dbReference>
<dbReference type="PANTHER" id="PTHR36113">
    <property type="entry name" value="LYASE, PUTATIVE-RELATED-RELATED"/>
    <property type="match status" value="1"/>
</dbReference>
<comment type="caution">
    <text evidence="3">The sequence shown here is derived from an EMBL/GenBank/DDBJ whole genome shotgun (WGS) entry which is preliminary data.</text>
</comment>
<dbReference type="Proteomes" id="UP001165363">
    <property type="component" value="Unassembled WGS sequence"/>
</dbReference>
<evidence type="ECO:0000259" key="2">
    <source>
        <dbReference type="PROSITE" id="PS51819"/>
    </source>
</evidence>